<dbReference type="AlphaFoldDB" id="A0A0B7P101"/>
<keyword evidence="1" id="KW-0472">Membrane</keyword>
<organism evidence="2">
    <name type="scientific">Propionibacterium freudenreichii subsp. freudenreichii</name>
    <dbReference type="NCBI Taxonomy" id="66712"/>
    <lineage>
        <taxon>Bacteria</taxon>
        <taxon>Bacillati</taxon>
        <taxon>Actinomycetota</taxon>
        <taxon>Actinomycetes</taxon>
        <taxon>Propionibacteriales</taxon>
        <taxon>Propionibacteriaceae</taxon>
        <taxon>Propionibacterium</taxon>
    </lineage>
</organism>
<name>A0A0B7P101_PROFF</name>
<evidence type="ECO:0008006" key="3">
    <source>
        <dbReference type="Google" id="ProtNLM"/>
    </source>
</evidence>
<keyword evidence="1" id="KW-0812">Transmembrane</keyword>
<feature type="transmembrane region" description="Helical" evidence="1">
    <location>
        <begin position="61"/>
        <end position="81"/>
    </location>
</feature>
<feature type="transmembrane region" description="Helical" evidence="1">
    <location>
        <begin position="7"/>
        <end position="27"/>
    </location>
</feature>
<evidence type="ECO:0000256" key="1">
    <source>
        <dbReference type="SAM" id="Phobius"/>
    </source>
</evidence>
<sequence length="222" mass="24100">MEWTLVVGYLAAIIGAFYVLPQTVHVIRVGSSAGLSPLTWQLQVGASTGWTVHGFLTGQPNVWACNIVVLCCAAIILIVICRDRKLSWNVWVLSVLVAGALVTVDSVFGAVAYGMLIIVPMTVSMMIQFQALWVAPDFRGYSWFYNAFAGFTQILWLIYAFGNHEQAIQIGASATFILQMLCLGLYMVKRAGVQLPGLPATSPPCPPAERQMGHGLAPWGPL</sequence>
<feature type="transmembrane region" description="Helical" evidence="1">
    <location>
        <begin position="110"/>
        <end position="131"/>
    </location>
</feature>
<proteinExistence type="predicted"/>
<dbReference type="EMBL" id="LM676427">
    <property type="protein sequence ID" value="CEP27133.1"/>
    <property type="molecule type" value="Genomic_DNA"/>
</dbReference>
<feature type="transmembrane region" description="Helical" evidence="1">
    <location>
        <begin position="143"/>
        <end position="161"/>
    </location>
</feature>
<accession>A0A0B7P101</accession>
<keyword evidence="1" id="KW-1133">Transmembrane helix</keyword>
<evidence type="ECO:0000313" key="2">
    <source>
        <dbReference type="EMBL" id="CEP27133.1"/>
    </source>
</evidence>
<feature type="transmembrane region" description="Helical" evidence="1">
    <location>
        <begin position="88"/>
        <end position="104"/>
    </location>
</feature>
<dbReference type="Gene3D" id="1.20.1280.290">
    <property type="match status" value="2"/>
</dbReference>
<reference evidence="2" key="1">
    <citation type="submission" date="2014-08" db="EMBL/GenBank/DDBJ databases">
        <authorList>
            <person name="Falentin Helene"/>
        </authorList>
    </citation>
    <scope>NUCLEOTIDE SEQUENCE</scope>
</reference>
<feature type="transmembrane region" description="Helical" evidence="1">
    <location>
        <begin position="167"/>
        <end position="188"/>
    </location>
</feature>
<gene>
    <name evidence="2" type="ORF">PFCIRM138_12085</name>
</gene>
<protein>
    <recommendedName>
        <fullName evidence="3">PQ loop repeat protein</fullName>
    </recommendedName>
</protein>